<dbReference type="InterPro" id="IPR000421">
    <property type="entry name" value="FA58C"/>
</dbReference>
<dbReference type="PANTHER" id="PTHR24543:SF325">
    <property type="entry name" value="F5_8 TYPE C DOMAIN-CONTAINING PROTEIN"/>
    <property type="match status" value="1"/>
</dbReference>
<protein>
    <submittedName>
        <fullName evidence="1">Uncharacterized protein</fullName>
    </submittedName>
</protein>
<proteinExistence type="predicted"/>
<reference evidence="1" key="1">
    <citation type="submission" date="2020-04" db="EMBL/GenBank/DDBJ databases">
        <authorList>
            <person name="Alioto T."/>
            <person name="Alioto T."/>
            <person name="Gomez Garrido J."/>
        </authorList>
    </citation>
    <scope>NUCLEOTIDE SEQUENCE</scope>
    <source>
        <strain evidence="1">A484AB</strain>
    </source>
</reference>
<evidence type="ECO:0000313" key="1">
    <source>
        <dbReference type="EMBL" id="CAB3989565.1"/>
    </source>
</evidence>
<dbReference type="CDD" id="cd00057">
    <property type="entry name" value="FA58C"/>
    <property type="match status" value="1"/>
</dbReference>
<dbReference type="SUPFAM" id="SSF49785">
    <property type="entry name" value="Galactose-binding domain-like"/>
    <property type="match status" value="2"/>
</dbReference>
<dbReference type="SMART" id="SM00231">
    <property type="entry name" value="FA58C"/>
    <property type="match status" value="1"/>
</dbReference>
<organism evidence="1 2">
    <name type="scientific">Paramuricea clavata</name>
    <name type="common">Red gorgonian</name>
    <name type="synonym">Violescent sea-whip</name>
    <dbReference type="NCBI Taxonomy" id="317549"/>
    <lineage>
        <taxon>Eukaryota</taxon>
        <taxon>Metazoa</taxon>
        <taxon>Cnidaria</taxon>
        <taxon>Anthozoa</taxon>
        <taxon>Octocorallia</taxon>
        <taxon>Malacalcyonacea</taxon>
        <taxon>Plexauridae</taxon>
        <taxon>Paramuricea</taxon>
    </lineage>
</organism>
<sequence>MGHCPDNVQQDFDDFFIFLFLSRTLFRICNKELGLTDATKITDAQLSASSQKGIHYSAKKGRLNGEGWCADEYKKTPQWFQVDFNDTFTITSVSTTGSKNDPQIHVKTFALKYSYDNVIWHNYTCPGKEVILKRDQKRLPCPITVRLIRIYPRTWNFALCMRVEFYGCTPQEDCTTPVGMEDGRIKKDQINASSFRSGHNPFNGRLHNRTNRGTRTWGAWCSDQSDPNTKH</sequence>
<dbReference type="AlphaFoldDB" id="A0A6S7GD18"/>
<dbReference type="InterPro" id="IPR008979">
    <property type="entry name" value="Galactose-bd-like_sf"/>
</dbReference>
<dbReference type="OrthoDB" id="5989032at2759"/>
<accession>A0A6S7GD18</accession>
<dbReference type="Pfam" id="PF00754">
    <property type="entry name" value="F5_F8_type_C"/>
    <property type="match status" value="1"/>
</dbReference>
<dbReference type="Proteomes" id="UP001152795">
    <property type="component" value="Unassembled WGS sequence"/>
</dbReference>
<gene>
    <name evidence="1" type="ORF">PACLA_8A072480</name>
</gene>
<feature type="non-terminal residue" evidence="1">
    <location>
        <position position="231"/>
    </location>
</feature>
<evidence type="ECO:0000313" key="2">
    <source>
        <dbReference type="Proteomes" id="UP001152795"/>
    </source>
</evidence>
<dbReference type="PANTHER" id="PTHR24543">
    <property type="entry name" value="MULTICOPPER OXIDASE-RELATED"/>
    <property type="match status" value="1"/>
</dbReference>
<dbReference type="PROSITE" id="PS50022">
    <property type="entry name" value="FA58C_3"/>
    <property type="match status" value="1"/>
</dbReference>
<keyword evidence="2" id="KW-1185">Reference proteome</keyword>
<comment type="caution">
    <text evidence="1">The sequence shown here is derived from an EMBL/GenBank/DDBJ whole genome shotgun (WGS) entry which is preliminary data.</text>
</comment>
<dbReference type="EMBL" id="CACRXK020001510">
    <property type="protein sequence ID" value="CAB3989565.1"/>
    <property type="molecule type" value="Genomic_DNA"/>
</dbReference>
<name>A0A6S7GD18_PARCT</name>
<dbReference type="Gene3D" id="2.60.120.260">
    <property type="entry name" value="Galactose-binding domain-like"/>
    <property type="match status" value="2"/>
</dbReference>